<feature type="transmembrane region" description="Helical" evidence="7">
    <location>
        <begin position="144"/>
        <end position="165"/>
    </location>
</feature>
<dbReference type="RefSeq" id="WP_149469064.1">
    <property type="nucleotide sequence ID" value="NZ_QOKW01000007.1"/>
</dbReference>
<evidence type="ECO:0000259" key="8">
    <source>
        <dbReference type="Pfam" id="PF09335"/>
    </source>
</evidence>
<keyword evidence="5 7" id="KW-0472">Membrane</keyword>
<reference evidence="9 10" key="1">
    <citation type="submission" date="2018-07" db="EMBL/GenBank/DDBJ databases">
        <title>Genome sequence of Azospirillum sp. ATCC 49961.</title>
        <authorList>
            <person name="Sant'Anna F.H."/>
            <person name="Baldani J.I."/>
            <person name="Zilli J.E."/>
            <person name="Reis V.M."/>
            <person name="Hartmann A."/>
            <person name="Cruz L."/>
            <person name="de Souza E.M."/>
            <person name="de Oliveira Pedrosa F."/>
            <person name="Passaglia L.M.P."/>
        </authorList>
    </citation>
    <scope>NUCLEOTIDE SEQUENCE [LARGE SCALE GENOMIC DNA]</scope>
    <source>
        <strain evidence="9 10">ATCC 49961</strain>
    </source>
</reference>
<dbReference type="InterPro" id="IPR032816">
    <property type="entry name" value="VTT_dom"/>
</dbReference>
<dbReference type="EMBL" id="QOKW01000007">
    <property type="protein sequence ID" value="KAA0681143.1"/>
    <property type="molecule type" value="Genomic_DNA"/>
</dbReference>
<dbReference type="AlphaFoldDB" id="A0A9W7TZI1"/>
<evidence type="ECO:0000256" key="4">
    <source>
        <dbReference type="ARBA" id="ARBA00022989"/>
    </source>
</evidence>
<evidence type="ECO:0000313" key="10">
    <source>
        <dbReference type="Proteomes" id="UP000480854"/>
    </source>
</evidence>
<keyword evidence="3 7" id="KW-0812">Transmembrane</keyword>
<accession>A0A9W7TZI1</accession>
<keyword evidence="2" id="KW-1003">Cell membrane</keyword>
<dbReference type="Proteomes" id="UP000480854">
    <property type="component" value="Unassembled WGS sequence"/>
</dbReference>
<sequence>MAGDLTNWLVDVLHTMDYAGIFLLLVLARVFPPVPAESVIPLAGIAAAQGEYNLFAVALAGGLGSLTGQLVWFLPSRLLGRDRLEAFLKRYGHWLTIHPKKVRRSTEWFGKRGGIAVFLTQPVPGVRTLISIPAGACRMSIPLYCLYSGAGSILWTLLLAWTGYMLSRWPFAHSLVGFFTVGLLVVLVGLYLYRLVSHFHGIRRAQKLSGGSGGGRGDDPPVAGAPLSL</sequence>
<feature type="transmembrane region" description="Helical" evidence="7">
    <location>
        <begin position="171"/>
        <end position="193"/>
    </location>
</feature>
<keyword evidence="4 7" id="KW-1133">Transmembrane helix</keyword>
<protein>
    <submittedName>
        <fullName evidence="9">DedA family protein</fullName>
    </submittedName>
</protein>
<keyword evidence="10" id="KW-1185">Reference proteome</keyword>
<evidence type="ECO:0000256" key="7">
    <source>
        <dbReference type="SAM" id="Phobius"/>
    </source>
</evidence>
<evidence type="ECO:0000256" key="6">
    <source>
        <dbReference type="SAM" id="MobiDB-lite"/>
    </source>
</evidence>
<feature type="transmembrane region" description="Helical" evidence="7">
    <location>
        <begin position="12"/>
        <end position="32"/>
    </location>
</feature>
<comment type="caution">
    <text evidence="9">The sequence shown here is derived from an EMBL/GenBank/DDBJ whole genome shotgun (WGS) entry which is preliminary data.</text>
</comment>
<feature type="domain" description="VTT" evidence="8">
    <location>
        <begin position="35"/>
        <end position="164"/>
    </location>
</feature>
<gene>
    <name evidence="9" type="ORF">DS843_11670</name>
</gene>
<name>A0A9W7TZI1_9PROT</name>
<feature type="region of interest" description="Disordered" evidence="6">
    <location>
        <begin position="207"/>
        <end position="229"/>
    </location>
</feature>
<evidence type="ECO:0000256" key="3">
    <source>
        <dbReference type="ARBA" id="ARBA00022692"/>
    </source>
</evidence>
<dbReference type="PANTHER" id="PTHR42709">
    <property type="entry name" value="ALKALINE PHOSPHATASE LIKE PROTEIN"/>
    <property type="match status" value="1"/>
</dbReference>
<evidence type="ECO:0000256" key="5">
    <source>
        <dbReference type="ARBA" id="ARBA00023136"/>
    </source>
</evidence>
<dbReference type="OrthoDB" id="9813426at2"/>
<organism evidence="9 10">
    <name type="scientific">Roseomonas genomospecies 6</name>
    <dbReference type="NCBI Taxonomy" id="214106"/>
    <lineage>
        <taxon>Bacteria</taxon>
        <taxon>Pseudomonadati</taxon>
        <taxon>Pseudomonadota</taxon>
        <taxon>Alphaproteobacteria</taxon>
        <taxon>Acetobacterales</taxon>
        <taxon>Roseomonadaceae</taxon>
        <taxon>Roseomonas</taxon>
    </lineage>
</organism>
<proteinExistence type="predicted"/>
<evidence type="ECO:0000256" key="2">
    <source>
        <dbReference type="ARBA" id="ARBA00022475"/>
    </source>
</evidence>
<comment type="subcellular location">
    <subcellularLocation>
        <location evidence="1">Cell membrane</location>
        <topology evidence="1">Multi-pass membrane protein</topology>
    </subcellularLocation>
</comment>
<dbReference type="InterPro" id="IPR051311">
    <property type="entry name" value="DedA_domain"/>
</dbReference>
<dbReference type="PANTHER" id="PTHR42709:SF6">
    <property type="entry name" value="UNDECAPRENYL PHOSPHATE TRANSPORTER A"/>
    <property type="match status" value="1"/>
</dbReference>
<dbReference type="GO" id="GO:0005886">
    <property type="term" value="C:plasma membrane"/>
    <property type="evidence" value="ECO:0007669"/>
    <property type="project" value="UniProtKB-SubCell"/>
</dbReference>
<feature type="transmembrane region" description="Helical" evidence="7">
    <location>
        <begin position="52"/>
        <end position="74"/>
    </location>
</feature>
<dbReference type="Pfam" id="PF09335">
    <property type="entry name" value="VTT_dom"/>
    <property type="match status" value="1"/>
</dbReference>
<evidence type="ECO:0000313" key="9">
    <source>
        <dbReference type="EMBL" id="KAA0681143.1"/>
    </source>
</evidence>
<evidence type="ECO:0000256" key="1">
    <source>
        <dbReference type="ARBA" id="ARBA00004651"/>
    </source>
</evidence>